<dbReference type="GO" id="GO:0033897">
    <property type="term" value="F:ribonuclease T2 activity"/>
    <property type="evidence" value="ECO:0007669"/>
    <property type="project" value="InterPro"/>
</dbReference>
<comment type="caution">
    <text evidence="4">The sequence shown here is derived from an EMBL/GenBank/DDBJ whole genome shotgun (WGS) entry which is preliminary data.</text>
</comment>
<dbReference type="AlphaFoldDB" id="A0A120CTH2"/>
<feature type="compositionally biased region" description="Low complexity" evidence="3">
    <location>
        <begin position="37"/>
        <end position="46"/>
    </location>
</feature>
<evidence type="ECO:0000256" key="3">
    <source>
        <dbReference type="SAM" id="MobiDB-lite"/>
    </source>
</evidence>
<proteinExistence type="inferred from homology"/>
<sequence>MKNKSIPSIIVIVLCALAVLVLRNIDAPNAQEQHGRSSSSWPSNASKPKGPGGMAPPNTAGAFDYYTMVMSWSPTHCSNAQEGRDDEQCARIDGHRHGFVLHGVWPQYERGYPEACRLPGRRRPFVPNEVINDMLDIMPSRGLVIHEYRTHGTCSGLDPAAYYALSRRLFNVVKIPDRFRNPFEAQFMSPEDVEAEFVRANNWLRPEMISVGCSGYGNRLRDVRICFTRNGQGRACGDNEAQNKMCRARQVNVPPVRSSPRRANTGSTPNMKPERDRGLPRPKILDWRD</sequence>
<gene>
    <name evidence="4" type="ORF">APY04_3167</name>
</gene>
<feature type="region of interest" description="Disordered" evidence="3">
    <location>
        <begin position="249"/>
        <end position="289"/>
    </location>
</feature>
<dbReference type="OrthoDB" id="4720638at2"/>
<dbReference type="PANTHER" id="PTHR11240:SF22">
    <property type="entry name" value="RIBONUCLEASE T2"/>
    <property type="match status" value="1"/>
</dbReference>
<dbReference type="Pfam" id="PF00445">
    <property type="entry name" value="Ribonuclease_T2"/>
    <property type="match status" value="1"/>
</dbReference>
<feature type="compositionally biased region" description="Basic and acidic residues" evidence="3">
    <location>
        <begin position="272"/>
        <end position="289"/>
    </location>
</feature>
<organism evidence="4 5">
    <name type="scientific">Hyphomicrobium sulfonivorans</name>
    <dbReference type="NCBI Taxonomy" id="121290"/>
    <lineage>
        <taxon>Bacteria</taxon>
        <taxon>Pseudomonadati</taxon>
        <taxon>Pseudomonadota</taxon>
        <taxon>Alphaproteobacteria</taxon>
        <taxon>Hyphomicrobiales</taxon>
        <taxon>Hyphomicrobiaceae</taxon>
        <taxon>Hyphomicrobium</taxon>
    </lineage>
</organism>
<feature type="compositionally biased region" description="Polar residues" evidence="3">
    <location>
        <begin position="261"/>
        <end position="270"/>
    </location>
</feature>
<name>A0A120CTH2_HYPSL</name>
<evidence type="ECO:0000313" key="4">
    <source>
        <dbReference type="EMBL" id="KWT64695.1"/>
    </source>
</evidence>
<accession>A0A120CTH2</accession>
<protein>
    <submittedName>
        <fullName evidence="4">Ribonuclease I</fullName>
        <ecNumber evidence="4">3.1.27.6</ecNumber>
    </submittedName>
</protein>
<dbReference type="InterPro" id="IPR001568">
    <property type="entry name" value="RNase_T2-like"/>
</dbReference>
<dbReference type="GO" id="GO:0006401">
    <property type="term" value="P:RNA catabolic process"/>
    <property type="evidence" value="ECO:0007669"/>
    <property type="project" value="TreeGrafter"/>
</dbReference>
<dbReference type="STRING" id="121290.APY04_3167"/>
<dbReference type="EMBL" id="LMTR01000089">
    <property type="protein sequence ID" value="KWT64695.1"/>
    <property type="molecule type" value="Genomic_DNA"/>
</dbReference>
<evidence type="ECO:0000256" key="1">
    <source>
        <dbReference type="ARBA" id="ARBA00007469"/>
    </source>
</evidence>
<dbReference type="SUPFAM" id="SSF55895">
    <property type="entry name" value="Ribonuclease Rh-like"/>
    <property type="match status" value="1"/>
</dbReference>
<dbReference type="RefSeq" id="WP_068464380.1">
    <property type="nucleotide sequence ID" value="NZ_LMTR01000089.1"/>
</dbReference>
<keyword evidence="5" id="KW-1185">Reference proteome</keyword>
<evidence type="ECO:0000313" key="5">
    <source>
        <dbReference type="Proteomes" id="UP000059074"/>
    </source>
</evidence>
<dbReference type="EC" id="3.1.27.6" evidence="4"/>
<comment type="similarity">
    <text evidence="1 2">Belongs to the RNase T2 family.</text>
</comment>
<dbReference type="Gene3D" id="3.90.730.10">
    <property type="entry name" value="Ribonuclease T2-like"/>
    <property type="match status" value="1"/>
</dbReference>
<reference evidence="4 5" key="1">
    <citation type="submission" date="2015-10" db="EMBL/GenBank/DDBJ databases">
        <title>Transcriptomic analysis of a linuron degrading triple-species bacterial consortium.</title>
        <authorList>
            <person name="Albers P."/>
        </authorList>
    </citation>
    <scope>NUCLEOTIDE SEQUENCE [LARGE SCALE GENOMIC DNA]</scope>
    <source>
        <strain evidence="4 5">WDL6</strain>
    </source>
</reference>
<dbReference type="PATRIC" id="fig|121290.4.peg.3624"/>
<dbReference type="InterPro" id="IPR036430">
    <property type="entry name" value="RNase_T2-like_sf"/>
</dbReference>
<keyword evidence="4" id="KW-0378">Hydrolase</keyword>
<dbReference type="PANTHER" id="PTHR11240">
    <property type="entry name" value="RIBONUCLEASE T2"/>
    <property type="match status" value="1"/>
</dbReference>
<feature type="region of interest" description="Disordered" evidence="3">
    <location>
        <begin position="30"/>
        <end position="57"/>
    </location>
</feature>
<dbReference type="GO" id="GO:0003723">
    <property type="term" value="F:RNA binding"/>
    <property type="evidence" value="ECO:0007669"/>
    <property type="project" value="InterPro"/>
</dbReference>
<evidence type="ECO:0000256" key="2">
    <source>
        <dbReference type="RuleBase" id="RU004328"/>
    </source>
</evidence>
<dbReference type="Proteomes" id="UP000059074">
    <property type="component" value="Unassembled WGS sequence"/>
</dbReference>
<dbReference type="GO" id="GO:0016787">
    <property type="term" value="F:hydrolase activity"/>
    <property type="evidence" value="ECO:0007669"/>
    <property type="project" value="UniProtKB-KW"/>
</dbReference>